<keyword evidence="8" id="KW-0539">Nucleus</keyword>
<comment type="subunit">
    <text evidence="16">Heterotrimer of an A (ELOA, ELOA2 or ELOA3P), ELOB and ELOC subunit. The elongin BC complex interacts with EPOP; leading to recruit the elongin BC complex to Polycomb group (PcG) target genes, thereby restricting excessive activity of the PRC2/EED-EZH2 complex. Component of multiple cullin-RING E3 ubiquitin-protein ligase complexes composed of Elongin BC (ELOB and ELOC), a cullin (either CUL2 or CUL5), a catalytic subunit (either RBX1 or RNF7/RBX2), as well as a substrate adapter protein that can be either ASB2, ASB9, ASB11, KLHDC2, KLHDC3, KLHDC10, APPBP2, FEM1A, FEM1B, FEM1C, LRR1, PCMTD1, SOCS1, SOCS2, SOCS5, SPSB1, SPSB3, ELOA, VHL, WSB1 or RAB40C. As part of the Elongin BC E3 ubiquitin ligase complex; interacts with NRBP1. May also interact with DCUN1D1, DCUN1D2, DCUN1D3 and DCUN1D5. May form oligomers as a KLHDC2/KLHDC3-ELOB-ELOC complex; this interaction is autoinhibitory for the E3 ligase complex as the substrate-binding site of KLHDC2/KLHDC3 is blocked in the oligomer.</text>
</comment>
<evidence type="ECO:0000256" key="5">
    <source>
        <dbReference type="ARBA" id="ARBA00022990"/>
    </source>
</evidence>
<evidence type="ECO:0000256" key="11">
    <source>
        <dbReference type="ARBA" id="ARBA00074516"/>
    </source>
</evidence>
<evidence type="ECO:0000256" key="3">
    <source>
        <dbReference type="ARBA" id="ARBA00022553"/>
    </source>
</evidence>
<dbReference type="CDD" id="cd01788">
    <property type="entry name" value="Ubl_ElonginB"/>
    <property type="match status" value="1"/>
</dbReference>
<name>A0A9N6ZGB0_9CRUS</name>
<reference evidence="19" key="1">
    <citation type="submission" date="2021-04" db="EMBL/GenBank/DDBJ databases">
        <authorList>
            <person name="Cornetti L."/>
        </authorList>
    </citation>
    <scope>NUCLEOTIDE SEQUENCE</scope>
</reference>
<accession>A0A9N6ZGB0</accession>
<proteinExistence type="inferred from homology"/>
<dbReference type="Gene3D" id="3.10.20.90">
    <property type="entry name" value="Phosphatidylinositol 3-kinase Catalytic Subunit, Chain A, domain 1"/>
    <property type="match status" value="1"/>
</dbReference>
<dbReference type="InterPro" id="IPR000626">
    <property type="entry name" value="Ubiquitin-like_dom"/>
</dbReference>
<dbReference type="InterPro" id="IPR029071">
    <property type="entry name" value="Ubiquitin-like_domsf"/>
</dbReference>
<comment type="pathway">
    <text evidence="2">Protein modification; protein ubiquitination.</text>
</comment>
<feature type="region of interest" description="Disordered" evidence="17">
    <location>
        <begin position="95"/>
        <end position="116"/>
    </location>
</feature>
<comment type="function">
    <text evidence="9">SIII, also known as elongin, is a general transcription elongation factor that increases the RNA polymerase II transcription elongation past template-encoded arresting sites. Subunit A is transcriptionally active and its transcription activity is strongly enhanced by binding to the dimeric complex of the SIII regulatory subunits B and C (elongin BC complex). In embryonic stem cells, the elongin BC complex is recruited by EPOP to Polycomb group (PcG) target genes in order generate genomic region that display both active and repressive chromatin properties, an important feature of pluripotent stem cells.</text>
</comment>
<dbReference type="FunFam" id="3.10.20.90:FF:000108">
    <property type="entry name" value="Elongin-B"/>
    <property type="match status" value="1"/>
</dbReference>
<evidence type="ECO:0000256" key="2">
    <source>
        <dbReference type="ARBA" id="ARBA00004906"/>
    </source>
</evidence>
<dbReference type="GO" id="GO:0006368">
    <property type="term" value="P:transcription elongation by RNA polymerase II"/>
    <property type="evidence" value="ECO:0007669"/>
    <property type="project" value="InterPro"/>
</dbReference>
<evidence type="ECO:0000256" key="13">
    <source>
        <dbReference type="ARBA" id="ARBA00080438"/>
    </source>
</evidence>
<organism evidence="19">
    <name type="scientific">Lynceus sp. MCZ IZ 141354</name>
    <dbReference type="NCBI Taxonomy" id="1930659"/>
    <lineage>
        <taxon>Eukaryota</taxon>
        <taxon>Metazoa</taxon>
        <taxon>Ecdysozoa</taxon>
        <taxon>Arthropoda</taxon>
        <taxon>Crustacea</taxon>
        <taxon>Branchiopoda</taxon>
        <taxon>Diplostraca</taxon>
        <taxon>Laevicaudata</taxon>
        <taxon>Lynceidae</taxon>
        <taxon>Lynceus</taxon>
    </lineage>
</organism>
<dbReference type="GO" id="GO:0030891">
    <property type="term" value="C:VCB complex"/>
    <property type="evidence" value="ECO:0007669"/>
    <property type="project" value="InterPro"/>
</dbReference>
<dbReference type="EMBL" id="OC989300">
    <property type="protein sequence ID" value="CAG4645955.1"/>
    <property type="molecule type" value="Genomic_DNA"/>
</dbReference>
<dbReference type="PANTHER" id="PTHR13248:SF4">
    <property type="entry name" value="ELONGIN B"/>
    <property type="match status" value="1"/>
</dbReference>
<gene>
    <name evidence="19" type="primary">EOG090X0JP1</name>
</gene>
<sequence>MDVFLMVRRKKTTIFTDCKESTSVVELKKMIQGILKIAPENQRLFKDSQIMEDSSSLSDYGLVSSVSRAQCPATIGLAIRLDNGEFEQLDIVSLSSPPDLPDVMKPQEPSNHDQSN</sequence>
<dbReference type="Pfam" id="PF00240">
    <property type="entry name" value="ubiquitin"/>
    <property type="match status" value="1"/>
</dbReference>
<evidence type="ECO:0000256" key="6">
    <source>
        <dbReference type="ARBA" id="ARBA00023015"/>
    </source>
</evidence>
<keyword evidence="4" id="KW-0833">Ubl conjugation pathway</keyword>
<evidence type="ECO:0000256" key="1">
    <source>
        <dbReference type="ARBA" id="ARBA00004123"/>
    </source>
</evidence>
<keyword evidence="3" id="KW-0597">Phosphoprotein</keyword>
<evidence type="ECO:0000259" key="18">
    <source>
        <dbReference type="PROSITE" id="PS50053"/>
    </source>
</evidence>
<keyword evidence="5" id="KW-0007">Acetylation</keyword>
<dbReference type="AlphaFoldDB" id="A0A9N6ZGB0"/>
<dbReference type="PANTHER" id="PTHR13248">
    <property type="entry name" value="TRANSCRIPTION ELONGATION FACTOR B POLYPEPTIDE 2"/>
    <property type="match status" value="1"/>
</dbReference>
<protein>
    <recommendedName>
        <fullName evidence="11">Elongin-B</fullName>
    </recommendedName>
    <alternativeName>
        <fullName evidence="14">Elongin 18 kDa subunit</fullName>
    </alternativeName>
    <alternativeName>
        <fullName evidence="12">RNA polymerase II transcription factor SIII subunit B</fullName>
    </alternativeName>
    <alternativeName>
        <fullName evidence="15">SIII p18</fullName>
    </alternativeName>
    <alternativeName>
        <fullName evidence="13">Transcription elongation factor B polypeptide 2</fullName>
    </alternativeName>
</protein>
<evidence type="ECO:0000256" key="10">
    <source>
        <dbReference type="ARBA" id="ARBA00060803"/>
    </source>
</evidence>
<evidence type="ECO:0000256" key="14">
    <source>
        <dbReference type="ARBA" id="ARBA00081013"/>
    </source>
</evidence>
<dbReference type="GO" id="GO:0070449">
    <property type="term" value="C:elongin complex"/>
    <property type="evidence" value="ECO:0007669"/>
    <property type="project" value="InterPro"/>
</dbReference>
<comment type="similarity">
    <text evidence="10">Belongs to the Elongin B family.</text>
</comment>
<feature type="domain" description="Ubiquitin-like" evidence="18">
    <location>
        <begin position="1"/>
        <end position="62"/>
    </location>
</feature>
<evidence type="ECO:0000256" key="15">
    <source>
        <dbReference type="ARBA" id="ARBA00083653"/>
    </source>
</evidence>
<comment type="subcellular location">
    <subcellularLocation>
        <location evidence="1">Nucleus</location>
    </subcellularLocation>
</comment>
<evidence type="ECO:0000256" key="17">
    <source>
        <dbReference type="SAM" id="MobiDB-lite"/>
    </source>
</evidence>
<evidence type="ECO:0000313" key="19">
    <source>
        <dbReference type="EMBL" id="CAG4645955.1"/>
    </source>
</evidence>
<dbReference type="PROSITE" id="PS50053">
    <property type="entry name" value="UBIQUITIN_2"/>
    <property type="match status" value="1"/>
</dbReference>
<dbReference type="InterPro" id="IPR039049">
    <property type="entry name" value="ELOB"/>
</dbReference>
<keyword evidence="6" id="KW-0805">Transcription regulation</keyword>
<evidence type="ECO:0000256" key="12">
    <source>
        <dbReference type="ARBA" id="ARBA00076690"/>
    </source>
</evidence>
<evidence type="ECO:0000256" key="4">
    <source>
        <dbReference type="ARBA" id="ARBA00022786"/>
    </source>
</evidence>
<evidence type="ECO:0000256" key="7">
    <source>
        <dbReference type="ARBA" id="ARBA00023163"/>
    </source>
</evidence>
<evidence type="ECO:0000256" key="16">
    <source>
        <dbReference type="ARBA" id="ARBA00093515"/>
    </source>
</evidence>
<evidence type="ECO:0000256" key="9">
    <source>
        <dbReference type="ARBA" id="ARBA00054216"/>
    </source>
</evidence>
<evidence type="ECO:0000256" key="8">
    <source>
        <dbReference type="ARBA" id="ARBA00023242"/>
    </source>
</evidence>
<keyword evidence="7" id="KW-0804">Transcription</keyword>
<dbReference type="SUPFAM" id="SSF54236">
    <property type="entry name" value="Ubiquitin-like"/>
    <property type="match status" value="1"/>
</dbReference>